<dbReference type="KEGG" id="nneo:PQG83_09705"/>
<protein>
    <recommendedName>
        <fullName evidence="3">Phytanoyl-CoA dioxygenase</fullName>
    </recommendedName>
</protein>
<dbReference type="Proteomes" id="UP001302494">
    <property type="component" value="Chromosome"/>
</dbReference>
<reference evidence="1 2" key="1">
    <citation type="submission" date="2023-01" db="EMBL/GenBank/DDBJ databases">
        <title>Cultivation and genomic characterization of new, ubiquitous marine nitrite-oxidizing bacteria from the Nitrospirales.</title>
        <authorList>
            <person name="Mueller A.J."/>
            <person name="Daebeler A."/>
            <person name="Herbold C.W."/>
            <person name="Kirkegaard R.H."/>
            <person name="Daims H."/>
        </authorList>
    </citation>
    <scope>NUCLEOTIDE SEQUENCE [LARGE SCALE GENOMIC DNA]</scope>
    <source>
        <strain evidence="1 2">DK</strain>
    </source>
</reference>
<organism evidence="1 2">
    <name type="scientific">Candidatus Nitrospira neomarina</name>
    <dbReference type="NCBI Taxonomy" id="3020899"/>
    <lineage>
        <taxon>Bacteria</taxon>
        <taxon>Pseudomonadati</taxon>
        <taxon>Nitrospirota</taxon>
        <taxon>Nitrospiria</taxon>
        <taxon>Nitrospirales</taxon>
        <taxon>Nitrospiraceae</taxon>
        <taxon>Nitrospira</taxon>
    </lineage>
</organism>
<sequence length="202" mass="23412">MYYLNDFYIYTDDTFATGWHMDTELFTFEHALNAWILLSSDHVTDPLCFIDQLNDTPDRYYHSLKVDGDDCTFTNFSKKNKTTRSLAAIEQARLHTPTIDVGDILVINPRRFHRTNTSEAKHCLAIKFVYKGPNGLLSTTQVPSMFWPEIGIFNKLVKQTVEWDKVFEGLRGELKTPKGRKALSAGFYPEKIQLYKRMVQTL</sequence>
<accession>A0AA96GRK6</accession>
<name>A0AA96GRK6_9BACT</name>
<dbReference type="RefSeq" id="WP_312748872.1">
    <property type="nucleotide sequence ID" value="NZ_CP116968.1"/>
</dbReference>
<keyword evidence="2" id="KW-1185">Reference proteome</keyword>
<dbReference type="SUPFAM" id="SSF51197">
    <property type="entry name" value="Clavaminate synthase-like"/>
    <property type="match status" value="1"/>
</dbReference>
<dbReference type="EMBL" id="CP116968">
    <property type="protein sequence ID" value="WNM64008.1"/>
    <property type="molecule type" value="Genomic_DNA"/>
</dbReference>
<evidence type="ECO:0000313" key="1">
    <source>
        <dbReference type="EMBL" id="WNM64008.1"/>
    </source>
</evidence>
<gene>
    <name evidence="1" type="ORF">PQG83_09705</name>
</gene>
<proteinExistence type="predicted"/>
<evidence type="ECO:0000313" key="2">
    <source>
        <dbReference type="Proteomes" id="UP001302494"/>
    </source>
</evidence>
<dbReference type="AlphaFoldDB" id="A0AA96GRK6"/>
<evidence type="ECO:0008006" key="3">
    <source>
        <dbReference type="Google" id="ProtNLM"/>
    </source>
</evidence>